<dbReference type="Pfam" id="PF03572">
    <property type="entry name" value="Peptidase_S41"/>
    <property type="match status" value="1"/>
</dbReference>
<dbReference type="GO" id="GO:0006508">
    <property type="term" value="P:proteolysis"/>
    <property type="evidence" value="ECO:0007669"/>
    <property type="project" value="UniProtKB-UniRule"/>
</dbReference>
<sequence>MKGFRKPHFCINFRLKSTKFSRHMRTILTGLLAAALSLPTSAQPSSEAYFTTYPTLTPDGKTVIFSFEGDLWKADVQNPHATRLTAMPGNETLAKVSPDGKWIAFTATQFGNADIFLIPIDGGEVKQLTMHEASDQVESWSWDSKQIYFTSSRGGNATSYKVGLNGGTPVQVFNHYFNLIHNIVEHPTTGELFFNDTWESSFAANRKRYKGDFNPDIQSYIPASKTYKKYTDYRGKDMWTTIDRKGNIYFVSDEENGEYNLYTFSNGQKKALTKFPTSIKRPFANADGGKVVFEKDYQVWLYDVATGKSGKLAIKLFRNPVLPKEQDFEVAGKISNFDVSPDGKKLTFISRGELFVSDIEGKFIRQIPRPSERAVEVHWLSDNRTLLYNETVDGYLNWFTIAADGKGTPKQLTKDKRNNRELAVNKDRTQGIYLSGRDEVRAIDLKTLDSKTIVKDEIWAFQNATPGFSPDGESVVFTAYRNFEQDILVHNLKKNTTINLTNTGVTETYPYWSPDGKYIYFTSSRTKPAYPFGLQNPKIYRIALDKFDDPFRADKFDELFKKEEKKEEKKDDKKDDKKPADKKAPEPVNINTAKIMDRIEQISPSFGSQYGPVFIQQKGDKSSVYFISNHTDGRPALWKTTLEPFEAQKTDKINGTDGGGGSDIREVEGKLYVLINGNIHKLNPDANKVDKIDINQNFYRNLRTEFEQIFHETWANVEENFYNAEFHGANWGKLRDQYARFIPYVNTRADLRILVNDMLGELNSSHLGFSSSGDEEKINLSYRTMETGILFDQQNPYTVSRIVSGSNADKLDVDVRAGDVLTKVNGETVDKSLCRDQYFTRPSFEREITLTFERNGKPYDVRLHPQSYGALGGQLYDEWIASNESRVDKLGSNRIAYTHMKNMGTGELEKFLIDMAAKLGSKDALILDLRYNTGGNVHDEVLKFLSQRPYLQWQYRGGKLSPQPNFAPSGKPIVLLINEQSLSDAEMTAAGFKALKLGKIIGTESYRWIIFTSGKGLVDGSFYRLPSWGCYTLDGKNLEKEGVAPDIYVKTSFTDRLEDKDPQLERAVQEIMKELK</sequence>
<dbReference type="Gene3D" id="3.90.226.10">
    <property type="entry name" value="2-enoyl-CoA Hydratase, Chain A, domain 1"/>
    <property type="match status" value="1"/>
</dbReference>
<dbReference type="InterPro" id="IPR036034">
    <property type="entry name" value="PDZ_sf"/>
</dbReference>
<feature type="compositionally biased region" description="Basic and acidic residues" evidence="10">
    <location>
        <begin position="564"/>
        <end position="585"/>
    </location>
</feature>
<dbReference type="InterPro" id="IPR029045">
    <property type="entry name" value="ClpP/crotonase-like_dom_sf"/>
</dbReference>
<evidence type="ECO:0000256" key="3">
    <source>
        <dbReference type="ARBA" id="ARBA00022490"/>
    </source>
</evidence>
<name>A0A512RIY0_9BACT</name>
<evidence type="ECO:0000256" key="10">
    <source>
        <dbReference type="SAM" id="MobiDB-lite"/>
    </source>
</evidence>
<gene>
    <name evidence="13" type="ORF">CCY01nite_19290</name>
</gene>
<dbReference type="EMBL" id="BKAU01000001">
    <property type="protein sequence ID" value="GEP95669.1"/>
    <property type="molecule type" value="Genomic_DNA"/>
</dbReference>
<dbReference type="GO" id="GO:0008236">
    <property type="term" value="F:serine-type peptidase activity"/>
    <property type="evidence" value="ECO:0007669"/>
    <property type="project" value="UniProtKB-UniRule"/>
</dbReference>
<feature type="active site" description="Charge relay system" evidence="8">
    <location>
        <position position="766"/>
    </location>
</feature>
<dbReference type="Proteomes" id="UP000321436">
    <property type="component" value="Unassembled WGS sequence"/>
</dbReference>
<dbReference type="PIRSF" id="PIRSF036421">
    <property type="entry name" value="Tricorn_protease"/>
    <property type="match status" value="1"/>
</dbReference>
<dbReference type="InterPro" id="IPR028204">
    <property type="entry name" value="Tricorn_C1"/>
</dbReference>
<dbReference type="Gene3D" id="2.120.10.30">
    <property type="entry name" value="TolB, C-terminal domain"/>
    <property type="match status" value="2"/>
</dbReference>
<dbReference type="SMART" id="SM00228">
    <property type="entry name" value="PDZ"/>
    <property type="match status" value="1"/>
</dbReference>
<dbReference type="Pfam" id="PF14684">
    <property type="entry name" value="Tricorn_C1"/>
    <property type="match status" value="1"/>
</dbReference>
<dbReference type="SUPFAM" id="SSF82171">
    <property type="entry name" value="DPP6 N-terminal domain-like"/>
    <property type="match status" value="1"/>
</dbReference>
<keyword evidence="5 7" id="KW-0378">Hydrolase</keyword>
<dbReference type="Pfam" id="PF26550">
    <property type="entry name" value="Tricorn_2nd"/>
    <property type="match status" value="1"/>
</dbReference>
<evidence type="ECO:0000256" key="4">
    <source>
        <dbReference type="ARBA" id="ARBA00022670"/>
    </source>
</evidence>
<dbReference type="SUPFAM" id="SSF52096">
    <property type="entry name" value="ClpP/crotonase"/>
    <property type="match status" value="1"/>
</dbReference>
<keyword evidence="11" id="KW-0732">Signal</keyword>
<dbReference type="EC" id="3.4.21.-" evidence="7"/>
<comment type="function">
    <text evidence="7">Degrades oligopeptides.</text>
</comment>
<feature type="chain" id="PRO_5021914400" description="Tricorn protease homolog" evidence="11">
    <location>
        <begin position="43"/>
        <end position="1076"/>
    </location>
</feature>
<dbReference type="PANTHER" id="PTHR43253:SF1">
    <property type="entry name" value="TRICORN PROTEASE HOMOLOG 2-RELATED"/>
    <property type="match status" value="1"/>
</dbReference>
<keyword evidence="14" id="KW-1185">Reference proteome</keyword>
<feature type="active site" description="Charge relay system" evidence="8">
    <location>
        <position position="1039"/>
    </location>
</feature>
<evidence type="ECO:0000313" key="14">
    <source>
        <dbReference type="Proteomes" id="UP000321436"/>
    </source>
</evidence>
<evidence type="ECO:0000256" key="11">
    <source>
        <dbReference type="SAM" id="SignalP"/>
    </source>
</evidence>
<comment type="similarity">
    <text evidence="2 7">Belongs to the peptidase S41B family.</text>
</comment>
<dbReference type="CDD" id="cd07562">
    <property type="entry name" value="Peptidase_S41_TRI"/>
    <property type="match status" value="1"/>
</dbReference>
<dbReference type="InterPro" id="IPR001478">
    <property type="entry name" value="PDZ"/>
</dbReference>
<dbReference type="Gene3D" id="2.30.42.10">
    <property type="match status" value="1"/>
</dbReference>
<proteinExistence type="inferred from homology"/>
<dbReference type="Pfam" id="PF26549">
    <property type="entry name" value="Tricorn_N"/>
    <property type="match status" value="1"/>
</dbReference>
<accession>A0A512RIY0</accession>
<protein>
    <recommendedName>
        <fullName evidence="7">Tricorn protease homolog</fullName>
        <ecNumber evidence="7">3.4.21.-</ecNumber>
    </recommendedName>
</protein>
<evidence type="ECO:0000256" key="8">
    <source>
        <dbReference type="PIRSR" id="PIRSR036421-1"/>
    </source>
</evidence>
<feature type="region of interest" description="Disordered" evidence="10">
    <location>
        <begin position="564"/>
        <end position="590"/>
    </location>
</feature>
<reference evidence="13 14" key="1">
    <citation type="submission" date="2019-07" db="EMBL/GenBank/DDBJ databases">
        <title>Whole genome shotgun sequence of Chitinophaga cymbidii NBRC 109752.</title>
        <authorList>
            <person name="Hosoyama A."/>
            <person name="Uohara A."/>
            <person name="Ohji S."/>
            <person name="Ichikawa N."/>
        </authorList>
    </citation>
    <scope>NUCLEOTIDE SEQUENCE [LARGE SCALE GENOMIC DNA]</scope>
    <source>
        <strain evidence="13 14">NBRC 109752</strain>
    </source>
</reference>
<keyword evidence="6 7" id="KW-0720">Serine protease</keyword>
<evidence type="ECO:0000256" key="5">
    <source>
        <dbReference type="ARBA" id="ARBA00022801"/>
    </source>
</evidence>
<keyword evidence="4 7" id="KW-0645">Protease</keyword>
<comment type="subcellular location">
    <subcellularLocation>
        <location evidence="1 7">Cytoplasm</location>
    </subcellularLocation>
</comment>
<dbReference type="SMART" id="SM00245">
    <property type="entry name" value="TSPc"/>
    <property type="match status" value="1"/>
</dbReference>
<evidence type="ECO:0000313" key="13">
    <source>
        <dbReference type="EMBL" id="GEP95669.1"/>
    </source>
</evidence>
<dbReference type="PROSITE" id="PS50106">
    <property type="entry name" value="PDZ"/>
    <property type="match status" value="1"/>
</dbReference>
<dbReference type="GO" id="GO:0005737">
    <property type="term" value="C:cytoplasm"/>
    <property type="evidence" value="ECO:0007669"/>
    <property type="project" value="UniProtKB-SubCell"/>
</dbReference>
<dbReference type="InterPro" id="IPR005151">
    <property type="entry name" value="Tail-specific_protease"/>
</dbReference>
<feature type="site" description="Transition state stabilizer; via amide nitrogen" evidence="9">
    <location>
        <position position="984"/>
    </location>
</feature>
<organism evidence="13 14">
    <name type="scientific">Chitinophaga cymbidii</name>
    <dbReference type="NCBI Taxonomy" id="1096750"/>
    <lineage>
        <taxon>Bacteria</taxon>
        <taxon>Pseudomonadati</taxon>
        <taxon>Bacteroidota</taxon>
        <taxon>Chitinophagia</taxon>
        <taxon>Chitinophagales</taxon>
        <taxon>Chitinophagaceae</taxon>
        <taxon>Chitinophaga</taxon>
    </lineage>
</organism>
<dbReference type="InterPro" id="IPR012393">
    <property type="entry name" value="Tricorn_protease"/>
</dbReference>
<feature type="signal peptide" evidence="11">
    <location>
        <begin position="1"/>
        <end position="42"/>
    </location>
</feature>
<dbReference type="PANTHER" id="PTHR43253">
    <property type="entry name" value="TRICORN PROTEASE HOMOLOG 2-RELATED"/>
    <property type="match status" value="1"/>
</dbReference>
<evidence type="ECO:0000256" key="2">
    <source>
        <dbReference type="ARBA" id="ARBA00008524"/>
    </source>
</evidence>
<evidence type="ECO:0000256" key="1">
    <source>
        <dbReference type="ARBA" id="ARBA00004496"/>
    </source>
</evidence>
<comment type="caution">
    <text evidence="13">The sequence shown here is derived from an EMBL/GenBank/DDBJ whole genome shotgun (WGS) entry which is preliminary data.</text>
</comment>
<dbReference type="InterPro" id="IPR011042">
    <property type="entry name" value="6-blade_b-propeller_TolB-like"/>
</dbReference>
<dbReference type="Gene3D" id="3.30.750.44">
    <property type="match status" value="1"/>
</dbReference>
<dbReference type="Gene3D" id="2.120.10.60">
    <property type="entry name" value="Tricorn protease N-terminal domain"/>
    <property type="match status" value="1"/>
</dbReference>
<evidence type="ECO:0000256" key="7">
    <source>
        <dbReference type="PIRNR" id="PIRNR036421"/>
    </source>
</evidence>
<feature type="active site" description="Nucleophile" evidence="8">
    <location>
        <position position="983"/>
    </location>
</feature>
<evidence type="ECO:0000256" key="6">
    <source>
        <dbReference type="ARBA" id="ARBA00022825"/>
    </source>
</evidence>
<evidence type="ECO:0000259" key="12">
    <source>
        <dbReference type="PROSITE" id="PS50106"/>
    </source>
</evidence>
<evidence type="ECO:0000256" key="9">
    <source>
        <dbReference type="PIRSR" id="PIRSR036421-3"/>
    </source>
</evidence>
<feature type="domain" description="PDZ" evidence="12">
    <location>
        <begin position="760"/>
        <end position="829"/>
    </location>
</feature>
<dbReference type="AlphaFoldDB" id="A0A512RIY0"/>
<keyword evidence="3 7" id="KW-0963">Cytoplasm</keyword>
<dbReference type="SUPFAM" id="SSF50156">
    <property type="entry name" value="PDZ domain-like"/>
    <property type="match status" value="1"/>
</dbReference>
<dbReference type="SUPFAM" id="SSF69304">
    <property type="entry name" value="Tricorn protease N-terminal domain"/>
    <property type="match status" value="1"/>
</dbReference>